<dbReference type="AlphaFoldDB" id="A0A8E2EXW0"/>
<feature type="region of interest" description="Disordered" evidence="9">
    <location>
        <begin position="1"/>
        <end position="22"/>
    </location>
</feature>
<evidence type="ECO:0000313" key="11">
    <source>
        <dbReference type="EMBL" id="OCL06373.1"/>
    </source>
</evidence>
<evidence type="ECO:0000256" key="4">
    <source>
        <dbReference type="ARBA" id="ARBA00022833"/>
    </source>
</evidence>
<dbReference type="EMBL" id="KV750080">
    <property type="protein sequence ID" value="OCL06373.1"/>
    <property type="molecule type" value="Genomic_DNA"/>
</dbReference>
<feature type="domain" description="C2H2-type" evidence="10">
    <location>
        <begin position="195"/>
        <end position="224"/>
    </location>
</feature>
<evidence type="ECO:0000256" key="1">
    <source>
        <dbReference type="ARBA" id="ARBA00004123"/>
    </source>
</evidence>
<evidence type="ECO:0000256" key="5">
    <source>
        <dbReference type="ARBA" id="ARBA00023015"/>
    </source>
</evidence>
<evidence type="ECO:0000256" key="8">
    <source>
        <dbReference type="PROSITE-ProRule" id="PRU00042"/>
    </source>
</evidence>
<feature type="compositionally biased region" description="Polar residues" evidence="9">
    <location>
        <begin position="1"/>
        <end position="15"/>
    </location>
</feature>
<keyword evidence="4" id="KW-0862">Zinc</keyword>
<dbReference type="PROSITE" id="PS50157">
    <property type="entry name" value="ZINC_FINGER_C2H2_2"/>
    <property type="match status" value="2"/>
</dbReference>
<evidence type="ECO:0000313" key="12">
    <source>
        <dbReference type="Proteomes" id="UP000250140"/>
    </source>
</evidence>
<dbReference type="GO" id="GO:0008270">
    <property type="term" value="F:zinc ion binding"/>
    <property type="evidence" value="ECO:0007669"/>
    <property type="project" value="UniProtKB-KW"/>
</dbReference>
<protein>
    <recommendedName>
        <fullName evidence="10">C2H2-type domain-containing protein</fullName>
    </recommendedName>
</protein>
<organism evidence="11 12">
    <name type="scientific">Glonium stellatum</name>
    <dbReference type="NCBI Taxonomy" id="574774"/>
    <lineage>
        <taxon>Eukaryota</taxon>
        <taxon>Fungi</taxon>
        <taxon>Dikarya</taxon>
        <taxon>Ascomycota</taxon>
        <taxon>Pezizomycotina</taxon>
        <taxon>Dothideomycetes</taxon>
        <taxon>Pleosporomycetidae</taxon>
        <taxon>Gloniales</taxon>
        <taxon>Gloniaceae</taxon>
        <taxon>Glonium</taxon>
    </lineage>
</organism>
<keyword evidence="7" id="KW-0539">Nucleus</keyword>
<keyword evidence="12" id="KW-1185">Reference proteome</keyword>
<dbReference type="PANTHER" id="PTHR46179:SF13">
    <property type="entry name" value="C2H2-TYPE DOMAIN-CONTAINING PROTEIN"/>
    <property type="match status" value="1"/>
</dbReference>
<evidence type="ECO:0000256" key="3">
    <source>
        <dbReference type="ARBA" id="ARBA00022771"/>
    </source>
</evidence>
<evidence type="ECO:0000256" key="9">
    <source>
        <dbReference type="SAM" id="MobiDB-lite"/>
    </source>
</evidence>
<evidence type="ECO:0000259" key="10">
    <source>
        <dbReference type="PROSITE" id="PS50157"/>
    </source>
</evidence>
<keyword evidence="5" id="KW-0805">Transcription regulation</keyword>
<dbReference type="InterPro" id="IPR051061">
    <property type="entry name" value="Zinc_finger_trans_reg"/>
</dbReference>
<dbReference type="InterPro" id="IPR013087">
    <property type="entry name" value="Znf_C2H2_type"/>
</dbReference>
<reference evidence="11 12" key="1">
    <citation type="journal article" date="2016" name="Nat. Commun.">
        <title>Ectomycorrhizal ecology is imprinted in the genome of the dominant symbiotic fungus Cenococcum geophilum.</title>
        <authorList>
            <consortium name="DOE Joint Genome Institute"/>
            <person name="Peter M."/>
            <person name="Kohler A."/>
            <person name="Ohm R.A."/>
            <person name="Kuo A."/>
            <person name="Krutzmann J."/>
            <person name="Morin E."/>
            <person name="Arend M."/>
            <person name="Barry K.W."/>
            <person name="Binder M."/>
            <person name="Choi C."/>
            <person name="Clum A."/>
            <person name="Copeland A."/>
            <person name="Grisel N."/>
            <person name="Haridas S."/>
            <person name="Kipfer T."/>
            <person name="LaButti K."/>
            <person name="Lindquist E."/>
            <person name="Lipzen A."/>
            <person name="Maire R."/>
            <person name="Meier B."/>
            <person name="Mihaltcheva S."/>
            <person name="Molinier V."/>
            <person name="Murat C."/>
            <person name="Poggeler S."/>
            <person name="Quandt C.A."/>
            <person name="Sperisen C."/>
            <person name="Tritt A."/>
            <person name="Tisserant E."/>
            <person name="Crous P.W."/>
            <person name="Henrissat B."/>
            <person name="Nehls U."/>
            <person name="Egli S."/>
            <person name="Spatafora J.W."/>
            <person name="Grigoriev I.V."/>
            <person name="Martin F.M."/>
        </authorList>
    </citation>
    <scope>NUCLEOTIDE SEQUENCE [LARGE SCALE GENOMIC DNA]</scope>
    <source>
        <strain evidence="11 12">CBS 207.34</strain>
    </source>
</reference>
<keyword evidence="6" id="KW-0804">Transcription</keyword>
<dbReference type="InterPro" id="IPR036236">
    <property type="entry name" value="Znf_C2H2_sf"/>
</dbReference>
<proteinExistence type="predicted"/>
<accession>A0A8E2EXW0</accession>
<evidence type="ECO:0000256" key="6">
    <source>
        <dbReference type="ARBA" id="ARBA00023163"/>
    </source>
</evidence>
<dbReference type="SUPFAM" id="SSF57667">
    <property type="entry name" value="beta-beta-alpha zinc fingers"/>
    <property type="match status" value="1"/>
</dbReference>
<dbReference type="Proteomes" id="UP000250140">
    <property type="component" value="Unassembled WGS sequence"/>
</dbReference>
<dbReference type="OrthoDB" id="8922241at2759"/>
<name>A0A8E2EXW0_9PEZI</name>
<evidence type="ECO:0000256" key="2">
    <source>
        <dbReference type="ARBA" id="ARBA00022723"/>
    </source>
</evidence>
<keyword evidence="2" id="KW-0479">Metal-binding</keyword>
<evidence type="ECO:0000256" key="7">
    <source>
        <dbReference type="ARBA" id="ARBA00023242"/>
    </source>
</evidence>
<dbReference type="PROSITE" id="PS00028">
    <property type="entry name" value="ZINC_FINGER_C2H2_1"/>
    <property type="match status" value="2"/>
</dbReference>
<dbReference type="GO" id="GO:0005634">
    <property type="term" value="C:nucleus"/>
    <property type="evidence" value="ECO:0007669"/>
    <property type="project" value="UniProtKB-SubCell"/>
</dbReference>
<sequence length="435" mass="48655">MGRRSWMSQQNSYPQPASLCSPDENIEESFVPPHIPSNPIEITGQDGLYAVSTYTSEGQCDISRAMSGYSDIDLVGVGSHMQVDPHGYVLLRDYEIDTSLLETYLDVEESWGFNFGSLGPMYPYGDFTHPISCLQYSSLAACSNILSESPNEHSASLHQQRQDAVEIKSAVGSSSSIQTVNGSLYAPTAQSVLPLECSISGCLKTFKKRSELNKHKKTHLGKSDRPHSCSSCPVTFLYSKDLERHNRSKHADLGTVTDRYLCTVSGCKFASKGFARKDKKNQHMNTHEKKCPSTSRSASQRGPGPNSLTNKKAHPCTYKNCPRPEGFDTLHDLLRHQRSVHGRLDKAYRCMSDGCKKQDKVWSRLDNFRVHVLKMHSNEDLEALIKRSENWDTDISQPRPFVAGSSASPLIMAFHSRVPQKHCVEDFTRSNTERT</sequence>
<feature type="region of interest" description="Disordered" evidence="9">
    <location>
        <begin position="278"/>
        <end position="317"/>
    </location>
</feature>
<feature type="domain" description="C2H2-type" evidence="10">
    <location>
        <begin position="227"/>
        <end position="255"/>
    </location>
</feature>
<feature type="compositionally biased region" description="Polar residues" evidence="9">
    <location>
        <begin position="292"/>
        <end position="310"/>
    </location>
</feature>
<dbReference type="GO" id="GO:0006357">
    <property type="term" value="P:regulation of transcription by RNA polymerase II"/>
    <property type="evidence" value="ECO:0007669"/>
    <property type="project" value="TreeGrafter"/>
</dbReference>
<keyword evidence="3 8" id="KW-0863">Zinc-finger</keyword>
<dbReference type="PANTHER" id="PTHR46179">
    <property type="entry name" value="ZINC FINGER PROTEIN"/>
    <property type="match status" value="1"/>
</dbReference>
<gene>
    <name evidence="11" type="ORF">AOQ84DRAFT_78569</name>
</gene>
<comment type="subcellular location">
    <subcellularLocation>
        <location evidence="1">Nucleus</location>
    </subcellularLocation>
</comment>
<dbReference type="SMART" id="SM00355">
    <property type="entry name" value="ZnF_C2H2"/>
    <property type="match status" value="5"/>
</dbReference>
<dbReference type="Gene3D" id="3.30.160.60">
    <property type="entry name" value="Classic Zinc Finger"/>
    <property type="match status" value="3"/>
</dbReference>